<dbReference type="PROSITE" id="PS00181">
    <property type="entry name" value="GLNA_ATP"/>
    <property type="match status" value="1"/>
</dbReference>
<dbReference type="AlphaFoldDB" id="A0A931IBH1"/>
<dbReference type="PANTHER" id="PTHR43785:SF12">
    <property type="entry name" value="TYPE-1 GLUTAMINE SYNTHETASE 2"/>
    <property type="match status" value="1"/>
</dbReference>
<evidence type="ECO:0000256" key="7">
    <source>
        <dbReference type="PROSITE-ProRule" id="PRU01330"/>
    </source>
</evidence>
<keyword evidence="5" id="KW-0067">ATP-binding</keyword>
<dbReference type="PANTHER" id="PTHR43785">
    <property type="entry name" value="GAMMA-GLUTAMYLPUTRESCINE SYNTHETASE"/>
    <property type="match status" value="1"/>
</dbReference>
<comment type="similarity">
    <text evidence="2 7 8">Belongs to the glutamine synthetase family.</text>
</comment>
<dbReference type="NCBIfam" id="TIGR03105">
    <property type="entry name" value="gln_synth_III"/>
    <property type="match status" value="1"/>
</dbReference>
<dbReference type="Proteomes" id="UP000655751">
    <property type="component" value="Unassembled WGS sequence"/>
</dbReference>
<sequence length="448" mass="47687">MAIDTATAYAPDTTSSSLAAVAKATGTRYLLALFVTLAGKPCAKLVPVEAIDQLVSDGAGFAGYAAGAMGQRPADPDLVAYPDPASFTPIPFVRPGLALVHCDPHVNGEPWPYAPRNILASVLRTADARGLTVNVGAEIEYFLVERDPGGALRTADAADTSRQPCYDARDVTRMYDHLTEISAAMNTLGWGNYASDHEDANGQFEQNFAYADAMTTADRVITARYLLSVIAEKRGMRATFMPKPFADRTGSGMHLHLSLWNSDGPTFPAADDARGLGLSPTAYSFIAGILEHACALQGVIAPTVNSYKRIGATSTSSGATWSPRYATYGGNDRTHYLRVPDHNRVELRGGDGSANPYLAIAATVAAGLDGIDRALDPGAPGGDHRRDTLPLTLLHAMEALAADPVLTGALDTVGPGVSDYFTDLKRDEFFAWHNTVSAWEIDNYLTAF</sequence>
<gene>
    <name evidence="11" type="primary">glnT</name>
    <name evidence="11" type="ORF">IT779_18625</name>
</gene>
<evidence type="ECO:0000256" key="5">
    <source>
        <dbReference type="ARBA" id="ARBA00022840"/>
    </source>
</evidence>
<feature type="domain" description="GS catalytic" evidence="10">
    <location>
        <begin position="115"/>
        <end position="448"/>
    </location>
</feature>
<dbReference type="InterPro" id="IPR008147">
    <property type="entry name" value="Gln_synt_N"/>
</dbReference>
<organism evidence="11 12">
    <name type="scientific">Nocardia bovistercoris</name>
    <dbReference type="NCBI Taxonomy" id="2785916"/>
    <lineage>
        <taxon>Bacteria</taxon>
        <taxon>Bacillati</taxon>
        <taxon>Actinomycetota</taxon>
        <taxon>Actinomycetes</taxon>
        <taxon>Mycobacteriales</taxon>
        <taxon>Nocardiaceae</taxon>
        <taxon>Nocardia</taxon>
    </lineage>
</organism>
<evidence type="ECO:0000256" key="3">
    <source>
        <dbReference type="ARBA" id="ARBA00022598"/>
    </source>
</evidence>
<keyword evidence="6" id="KW-0460">Magnesium</keyword>
<name>A0A931IBH1_9NOCA</name>
<evidence type="ECO:0000259" key="10">
    <source>
        <dbReference type="PROSITE" id="PS51987"/>
    </source>
</evidence>
<proteinExistence type="inferred from homology"/>
<evidence type="ECO:0000259" key="9">
    <source>
        <dbReference type="PROSITE" id="PS51986"/>
    </source>
</evidence>
<dbReference type="Pfam" id="PF00120">
    <property type="entry name" value="Gln-synt_C"/>
    <property type="match status" value="1"/>
</dbReference>
<evidence type="ECO:0000256" key="8">
    <source>
        <dbReference type="RuleBase" id="RU000384"/>
    </source>
</evidence>
<dbReference type="SMART" id="SM01230">
    <property type="entry name" value="Gln-synt_C"/>
    <property type="match status" value="1"/>
</dbReference>
<protein>
    <submittedName>
        <fullName evidence="11">Type III glutamate--ammonia ligase</fullName>
        <ecNumber evidence="11">6.3.1.2</ecNumber>
    </submittedName>
</protein>
<dbReference type="SUPFAM" id="SSF54368">
    <property type="entry name" value="Glutamine synthetase, N-terminal domain"/>
    <property type="match status" value="1"/>
</dbReference>
<keyword evidence="12" id="KW-1185">Reference proteome</keyword>
<evidence type="ECO:0000256" key="4">
    <source>
        <dbReference type="ARBA" id="ARBA00022741"/>
    </source>
</evidence>
<dbReference type="InterPro" id="IPR008146">
    <property type="entry name" value="Gln_synth_cat_dom"/>
</dbReference>
<dbReference type="GO" id="GO:0006542">
    <property type="term" value="P:glutamine biosynthetic process"/>
    <property type="evidence" value="ECO:0007669"/>
    <property type="project" value="InterPro"/>
</dbReference>
<evidence type="ECO:0000313" key="12">
    <source>
        <dbReference type="Proteomes" id="UP000655751"/>
    </source>
</evidence>
<reference evidence="11" key="1">
    <citation type="submission" date="2020-11" db="EMBL/GenBank/DDBJ databases">
        <title>Nocardia NEAU-351.nov., a novel actinomycete isolated from the cow dung.</title>
        <authorList>
            <person name="Zhang X."/>
        </authorList>
    </citation>
    <scope>NUCLEOTIDE SEQUENCE</scope>
    <source>
        <strain evidence="11">NEAU-351</strain>
    </source>
</reference>
<dbReference type="EC" id="6.3.1.2" evidence="11"/>
<dbReference type="EMBL" id="JADMLG010000007">
    <property type="protein sequence ID" value="MBH0778299.1"/>
    <property type="molecule type" value="Genomic_DNA"/>
</dbReference>
<feature type="domain" description="GS beta-grasp" evidence="9">
    <location>
        <begin position="25"/>
        <end position="109"/>
    </location>
</feature>
<evidence type="ECO:0000256" key="2">
    <source>
        <dbReference type="ARBA" id="ARBA00009897"/>
    </source>
</evidence>
<comment type="caution">
    <text evidence="11">The sequence shown here is derived from an EMBL/GenBank/DDBJ whole genome shotgun (WGS) entry which is preliminary data.</text>
</comment>
<dbReference type="PROSITE" id="PS51987">
    <property type="entry name" value="GS_CATALYTIC"/>
    <property type="match status" value="1"/>
</dbReference>
<comment type="cofactor">
    <cofactor evidence="1">
        <name>Mg(2+)</name>
        <dbReference type="ChEBI" id="CHEBI:18420"/>
    </cofactor>
</comment>
<dbReference type="RefSeq" id="WP_196150613.1">
    <property type="nucleotide sequence ID" value="NZ_JADMLG010000007.1"/>
</dbReference>
<evidence type="ECO:0000256" key="6">
    <source>
        <dbReference type="ARBA" id="ARBA00022842"/>
    </source>
</evidence>
<dbReference type="Gene3D" id="3.10.20.70">
    <property type="entry name" value="Glutamine synthetase, N-terminal domain"/>
    <property type="match status" value="1"/>
</dbReference>
<evidence type="ECO:0000256" key="1">
    <source>
        <dbReference type="ARBA" id="ARBA00001946"/>
    </source>
</evidence>
<dbReference type="InterPro" id="IPR027303">
    <property type="entry name" value="Gln_synth_gly_rich_site"/>
</dbReference>
<keyword evidence="3 11" id="KW-0436">Ligase</keyword>
<dbReference type="InterPro" id="IPR014746">
    <property type="entry name" value="Gln_synth/guanido_kin_cat_dom"/>
</dbReference>
<accession>A0A931IBH1</accession>
<evidence type="ECO:0000313" key="11">
    <source>
        <dbReference type="EMBL" id="MBH0778299.1"/>
    </source>
</evidence>
<dbReference type="InterPro" id="IPR036651">
    <property type="entry name" value="Gln_synt_N_sf"/>
</dbReference>
<dbReference type="SUPFAM" id="SSF55931">
    <property type="entry name" value="Glutamine synthetase/guanido kinase"/>
    <property type="match status" value="1"/>
</dbReference>
<dbReference type="GO" id="GO:0005524">
    <property type="term" value="F:ATP binding"/>
    <property type="evidence" value="ECO:0007669"/>
    <property type="project" value="UniProtKB-KW"/>
</dbReference>
<dbReference type="PROSITE" id="PS51986">
    <property type="entry name" value="GS_BETA_GRASP"/>
    <property type="match status" value="1"/>
</dbReference>
<keyword evidence="4" id="KW-0547">Nucleotide-binding</keyword>
<dbReference type="GO" id="GO:0004356">
    <property type="term" value="F:glutamine synthetase activity"/>
    <property type="evidence" value="ECO:0007669"/>
    <property type="project" value="UniProtKB-EC"/>
</dbReference>
<dbReference type="Gene3D" id="3.30.590.10">
    <property type="entry name" value="Glutamine synthetase/guanido kinase, catalytic domain"/>
    <property type="match status" value="1"/>
</dbReference>
<dbReference type="InterPro" id="IPR017536">
    <property type="entry name" value="Glutamine_synthetase_typeIII"/>
</dbReference>